<protein>
    <submittedName>
        <fullName evidence="2">Uncharacterized protein</fullName>
    </submittedName>
</protein>
<dbReference type="EMBL" id="OX465081">
    <property type="protein sequence ID" value="CAI9283899.1"/>
    <property type="molecule type" value="Genomic_DNA"/>
</dbReference>
<proteinExistence type="predicted"/>
<evidence type="ECO:0000256" key="1">
    <source>
        <dbReference type="SAM" id="MobiDB-lite"/>
    </source>
</evidence>
<dbReference type="AlphaFoldDB" id="A0AA36E5A0"/>
<feature type="region of interest" description="Disordered" evidence="1">
    <location>
        <begin position="204"/>
        <end position="248"/>
    </location>
</feature>
<gene>
    <name evidence="2" type="ORF">LSALG_LOCUS23467</name>
</gene>
<evidence type="ECO:0000313" key="3">
    <source>
        <dbReference type="Proteomes" id="UP001177003"/>
    </source>
</evidence>
<feature type="region of interest" description="Disordered" evidence="1">
    <location>
        <begin position="125"/>
        <end position="159"/>
    </location>
</feature>
<organism evidence="2 3">
    <name type="scientific">Lactuca saligna</name>
    <name type="common">Willowleaf lettuce</name>
    <dbReference type="NCBI Taxonomy" id="75948"/>
    <lineage>
        <taxon>Eukaryota</taxon>
        <taxon>Viridiplantae</taxon>
        <taxon>Streptophyta</taxon>
        <taxon>Embryophyta</taxon>
        <taxon>Tracheophyta</taxon>
        <taxon>Spermatophyta</taxon>
        <taxon>Magnoliopsida</taxon>
        <taxon>eudicotyledons</taxon>
        <taxon>Gunneridae</taxon>
        <taxon>Pentapetalae</taxon>
        <taxon>asterids</taxon>
        <taxon>campanulids</taxon>
        <taxon>Asterales</taxon>
        <taxon>Asteraceae</taxon>
        <taxon>Cichorioideae</taxon>
        <taxon>Cichorieae</taxon>
        <taxon>Lactucinae</taxon>
        <taxon>Lactuca</taxon>
    </lineage>
</organism>
<accession>A0AA36E5A0</accession>
<feature type="compositionally biased region" description="Basic and acidic residues" evidence="1">
    <location>
        <begin position="204"/>
        <end position="216"/>
    </location>
</feature>
<name>A0AA36E5A0_LACSI</name>
<dbReference type="Proteomes" id="UP001177003">
    <property type="component" value="Chromosome 5"/>
</dbReference>
<reference evidence="2" key="1">
    <citation type="submission" date="2023-04" db="EMBL/GenBank/DDBJ databases">
        <authorList>
            <person name="Vijverberg K."/>
            <person name="Xiong W."/>
            <person name="Schranz E."/>
        </authorList>
    </citation>
    <scope>NUCLEOTIDE SEQUENCE</scope>
</reference>
<evidence type="ECO:0000313" key="2">
    <source>
        <dbReference type="EMBL" id="CAI9283899.1"/>
    </source>
</evidence>
<keyword evidence="3" id="KW-1185">Reference proteome</keyword>
<feature type="region of interest" description="Disordered" evidence="1">
    <location>
        <begin position="271"/>
        <end position="290"/>
    </location>
</feature>
<sequence>MGYKFEDENEPCLSRIRKSCLPTPWNFLSSVLARCFFGSVGGRSRGKTDLWILIYWLFYDINVDYASILWEYFLNFLPASKNKFLIHHPRWWSIIIYDTIHNSNIAPEEACRSCIQEVGKEEKEIQIKSTAPIPSPTVSDDNHGADLGEPTSLPKSGTTSASLSFLDSLFQAPSDYDEPSSSSARVQSVLESPIHHVSLDYDLFKDDNQDDDKQSEPEAFPQGSPVQDNHDEDTPMQTVDIPSGEGLIVDDETNDMSIVLYSNASTRAFNIDLDDYSPPTPKDSQENDNV</sequence>